<evidence type="ECO:0000313" key="3">
    <source>
        <dbReference type="EMBL" id="SHF06921.1"/>
    </source>
</evidence>
<evidence type="ECO:0000259" key="2">
    <source>
        <dbReference type="Pfam" id="PF04892"/>
    </source>
</evidence>
<organism evidence="3 4">
    <name type="scientific">Lactonifactor longoviformis DSM 17459</name>
    <dbReference type="NCBI Taxonomy" id="1122155"/>
    <lineage>
        <taxon>Bacteria</taxon>
        <taxon>Bacillati</taxon>
        <taxon>Bacillota</taxon>
        <taxon>Clostridia</taxon>
        <taxon>Eubacteriales</taxon>
        <taxon>Clostridiaceae</taxon>
        <taxon>Lactonifactor</taxon>
    </lineage>
</organism>
<proteinExistence type="predicted"/>
<dbReference type="OrthoDB" id="9805025at2"/>
<feature type="transmembrane region" description="Helical" evidence="1">
    <location>
        <begin position="48"/>
        <end position="66"/>
    </location>
</feature>
<evidence type="ECO:0000256" key="1">
    <source>
        <dbReference type="SAM" id="Phobius"/>
    </source>
</evidence>
<sequence>MDVYQILITHNRPWTAREMLCVALLLAAALFAAGYLLRHQKIKPSQALAGISLVLFLSIVFGSTVFTRMPSKRQFELQLFWSWREVIVNHNRELLKENLLNCILLVPMGILFPILLHRKVTWRQGLLWGFLVSAVIETCQLVFCRGLFEWDDMIHNALGCMAGCLITNTVSVRKT</sequence>
<feature type="transmembrane region" description="Helical" evidence="1">
    <location>
        <begin position="98"/>
        <end position="116"/>
    </location>
</feature>
<gene>
    <name evidence="3" type="ORF">SAMN02745158_02412</name>
</gene>
<dbReference type="Proteomes" id="UP000184245">
    <property type="component" value="Unassembled WGS sequence"/>
</dbReference>
<protein>
    <submittedName>
        <fullName evidence="3">VanZ like family protein</fullName>
    </submittedName>
</protein>
<dbReference type="Pfam" id="PF04892">
    <property type="entry name" value="VanZ"/>
    <property type="match status" value="1"/>
</dbReference>
<keyword evidence="1" id="KW-0472">Membrane</keyword>
<accession>A0A1M4YME6</accession>
<reference evidence="3 4" key="1">
    <citation type="submission" date="2016-11" db="EMBL/GenBank/DDBJ databases">
        <authorList>
            <person name="Jaros S."/>
            <person name="Januszkiewicz K."/>
            <person name="Wedrychowicz H."/>
        </authorList>
    </citation>
    <scope>NUCLEOTIDE SEQUENCE [LARGE SCALE GENOMIC DNA]</scope>
    <source>
        <strain evidence="3 4">DSM 17459</strain>
    </source>
</reference>
<name>A0A1M4YME6_9CLOT</name>
<dbReference type="STRING" id="1122155.SAMN02745158_02412"/>
<keyword evidence="1" id="KW-1133">Transmembrane helix</keyword>
<dbReference type="EMBL" id="FQVI01000012">
    <property type="protein sequence ID" value="SHF06921.1"/>
    <property type="molecule type" value="Genomic_DNA"/>
</dbReference>
<dbReference type="RefSeq" id="WP_072852075.1">
    <property type="nucleotide sequence ID" value="NZ_FQVI01000012.1"/>
</dbReference>
<dbReference type="PANTHER" id="PTHR36834:SF1">
    <property type="entry name" value="INTEGRAL MEMBRANE PROTEIN"/>
    <property type="match status" value="1"/>
</dbReference>
<dbReference type="InterPro" id="IPR053150">
    <property type="entry name" value="Teicoplanin_resist-assoc"/>
</dbReference>
<keyword evidence="4" id="KW-1185">Reference proteome</keyword>
<evidence type="ECO:0000313" key="4">
    <source>
        <dbReference type="Proteomes" id="UP000184245"/>
    </source>
</evidence>
<dbReference type="InterPro" id="IPR006976">
    <property type="entry name" value="VanZ-like"/>
</dbReference>
<feature type="transmembrane region" description="Helical" evidence="1">
    <location>
        <begin position="128"/>
        <end position="148"/>
    </location>
</feature>
<dbReference type="AlphaFoldDB" id="A0A1M4YME6"/>
<keyword evidence="1" id="KW-0812">Transmembrane</keyword>
<dbReference type="PANTHER" id="PTHR36834">
    <property type="entry name" value="MEMBRANE PROTEIN-RELATED"/>
    <property type="match status" value="1"/>
</dbReference>
<feature type="domain" description="VanZ-like" evidence="2">
    <location>
        <begin position="54"/>
        <end position="167"/>
    </location>
</feature>
<feature type="transmembrane region" description="Helical" evidence="1">
    <location>
        <begin position="14"/>
        <end position="36"/>
    </location>
</feature>